<dbReference type="SUPFAM" id="SSF140959">
    <property type="entry name" value="Indolic compounds 2,3-dioxygenase-like"/>
    <property type="match status" value="1"/>
</dbReference>
<feature type="compositionally biased region" description="Basic and acidic residues" evidence="1">
    <location>
        <begin position="224"/>
        <end position="234"/>
    </location>
</feature>
<dbReference type="PANTHER" id="PTHR10138">
    <property type="entry name" value="TRYPTOPHAN 2,3-DIOXYGENASE"/>
    <property type="match status" value="1"/>
</dbReference>
<accession>A0ABY7ZM58</accession>
<proteinExistence type="predicted"/>
<dbReference type="RefSeq" id="WP_275029851.1">
    <property type="nucleotide sequence ID" value="NZ_CP118615.1"/>
</dbReference>
<name>A0ABY7ZM58_9ACTN</name>
<organism evidence="2 3">
    <name type="scientific">Micromonospora cathayae</name>
    <dbReference type="NCBI Taxonomy" id="3028804"/>
    <lineage>
        <taxon>Bacteria</taxon>
        <taxon>Bacillati</taxon>
        <taxon>Actinomycetota</taxon>
        <taxon>Actinomycetes</taxon>
        <taxon>Micromonosporales</taxon>
        <taxon>Micromonosporaceae</taxon>
        <taxon>Micromonospora</taxon>
    </lineage>
</organism>
<evidence type="ECO:0000256" key="1">
    <source>
        <dbReference type="SAM" id="MobiDB-lite"/>
    </source>
</evidence>
<evidence type="ECO:0000313" key="3">
    <source>
        <dbReference type="Proteomes" id="UP001219605"/>
    </source>
</evidence>
<gene>
    <name evidence="2" type="ORF">PVK37_23300</name>
</gene>
<dbReference type="Pfam" id="PF03301">
    <property type="entry name" value="Trp_dioxygenase"/>
    <property type="match status" value="1"/>
</dbReference>
<dbReference type="Proteomes" id="UP001219605">
    <property type="component" value="Chromosome"/>
</dbReference>
<protein>
    <submittedName>
        <fullName evidence="2">Tryptophan 2,3-dioxygenase family protein</fullName>
    </submittedName>
</protein>
<dbReference type="PANTHER" id="PTHR10138:SF0">
    <property type="entry name" value="TRYPTOPHAN 2,3-DIOXYGENASE"/>
    <property type="match status" value="1"/>
</dbReference>
<dbReference type="InterPro" id="IPR004981">
    <property type="entry name" value="Trp_2_3_dOase"/>
</dbReference>
<sequence>MKRDYAPVLPGQGGTDYARYMRTDTLLDLQRRPEEMIHRDELLFQVVHQSAELWLKLAAAELTEATARVEADAPGEAELLLTRAVLSVRFVTDQLDMFRYLSPADFQAMQPALGNGSGAESPGWKQAQAASRKLGQAFGDLLARRRLDLTTLYCGSPADPVHRLAEAMLDWDERVSLWRARHYRIALRIGSHPVAGTRGSAATTLAKLADHRFYPELWQARADHATGRTTDGDAARPSGPDGTR</sequence>
<keyword evidence="3" id="KW-1185">Reference proteome</keyword>
<dbReference type="EMBL" id="CP118615">
    <property type="protein sequence ID" value="WDZ83367.1"/>
    <property type="molecule type" value="Genomic_DNA"/>
</dbReference>
<feature type="region of interest" description="Disordered" evidence="1">
    <location>
        <begin position="224"/>
        <end position="244"/>
    </location>
</feature>
<reference evidence="2 3" key="1">
    <citation type="submission" date="2023-02" db="EMBL/GenBank/DDBJ databases">
        <authorList>
            <person name="Mo P."/>
        </authorList>
    </citation>
    <scope>NUCLEOTIDE SEQUENCE [LARGE SCALE GENOMIC DNA]</scope>
    <source>
        <strain evidence="2 3">HUAS 3</strain>
    </source>
</reference>
<evidence type="ECO:0000313" key="2">
    <source>
        <dbReference type="EMBL" id="WDZ83367.1"/>
    </source>
</evidence>
<dbReference type="Gene3D" id="1.20.58.480">
    <property type="match status" value="2"/>
</dbReference>
<dbReference type="InterPro" id="IPR037217">
    <property type="entry name" value="Trp/Indoleamine_2_3_dOase-like"/>
</dbReference>